<accession>A0A5C2ST12</accession>
<sequence length="301" mass="36778">MLIVAQNSGLVPTLADDVSASEKAMMRQQWKREKDEHKIEVIRWIRERGERRQELRLWQMEREMREDDRARWKKQVEAERLEWWRTVNQEREAWKQEVEAERRDWWVKESHERDKWRRQEAADREKWARDEEEWTRRREEEEQYRKEVEHRRQGVWWSEPWKNKGCYSSGIQAYSAHLFDIPDDLNWLDVCMDMPIQIEGRWFDKPDKCERDETHVWGTWMIGEPGCALYWDRIHYMGCSAGQSGMKRYRARLMNLHKGDDWDKMCSTTPANILGVHYDRPTVCIDEGRTGIWDYPDSSCH</sequence>
<evidence type="ECO:0000313" key="1">
    <source>
        <dbReference type="EMBL" id="RPD66992.1"/>
    </source>
</evidence>
<dbReference type="EMBL" id="ML122250">
    <property type="protein sequence ID" value="RPD66992.1"/>
    <property type="molecule type" value="Genomic_DNA"/>
</dbReference>
<proteinExistence type="predicted"/>
<gene>
    <name evidence="1" type="ORF">L227DRAFT_569195</name>
</gene>
<dbReference type="OrthoDB" id="3153758at2759"/>
<organism evidence="1 2">
    <name type="scientific">Lentinus tigrinus ALCF2SS1-6</name>
    <dbReference type="NCBI Taxonomy" id="1328759"/>
    <lineage>
        <taxon>Eukaryota</taxon>
        <taxon>Fungi</taxon>
        <taxon>Dikarya</taxon>
        <taxon>Basidiomycota</taxon>
        <taxon>Agaricomycotina</taxon>
        <taxon>Agaricomycetes</taxon>
        <taxon>Polyporales</taxon>
        <taxon>Polyporaceae</taxon>
        <taxon>Lentinus</taxon>
    </lineage>
</organism>
<dbReference type="AlphaFoldDB" id="A0A5C2ST12"/>
<dbReference type="Proteomes" id="UP000313359">
    <property type="component" value="Unassembled WGS sequence"/>
</dbReference>
<dbReference type="STRING" id="1328759.A0A5C2ST12"/>
<evidence type="ECO:0000313" key="2">
    <source>
        <dbReference type="Proteomes" id="UP000313359"/>
    </source>
</evidence>
<keyword evidence="2" id="KW-1185">Reference proteome</keyword>
<name>A0A5C2ST12_9APHY</name>
<protein>
    <submittedName>
        <fullName evidence="1">Uncharacterized protein</fullName>
    </submittedName>
</protein>
<reference evidence="1" key="1">
    <citation type="journal article" date="2018" name="Genome Biol. Evol.">
        <title>Genomics and development of Lentinus tigrinus, a white-rot wood-decaying mushroom with dimorphic fruiting bodies.</title>
        <authorList>
            <person name="Wu B."/>
            <person name="Xu Z."/>
            <person name="Knudson A."/>
            <person name="Carlson A."/>
            <person name="Chen N."/>
            <person name="Kovaka S."/>
            <person name="LaButti K."/>
            <person name="Lipzen A."/>
            <person name="Pennachio C."/>
            <person name="Riley R."/>
            <person name="Schakwitz W."/>
            <person name="Umezawa K."/>
            <person name="Ohm R.A."/>
            <person name="Grigoriev I.V."/>
            <person name="Nagy L.G."/>
            <person name="Gibbons J."/>
            <person name="Hibbett D."/>
        </authorList>
    </citation>
    <scope>NUCLEOTIDE SEQUENCE [LARGE SCALE GENOMIC DNA]</scope>
    <source>
        <strain evidence="1">ALCF2SS1-6</strain>
    </source>
</reference>